<dbReference type="Gramene" id="AET7Gv21358200.23">
    <property type="protein sequence ID" value="AET7Gv21358200.23"/>
    <property type="gene ID" value="AET7Gv21358200"/>
</dbReference>
<sequence length="59" mass="6652">MGIQPMDRFCLSATRTRTSQCLSVYSTLWMIGGSMFIVYIGHLYIWAMVAVLVYHSSTG</sequence>
<keyword evidence="1" id="KW-1133">Transmembrane helix</keyword>
<reference evidence="2" key="3">
    <citation type="journal article" date="2017" name="Nature">
        <title>Genome sequence of the progenitor of the wheat D genome Aegilops tauschii.</title>
        <authorList>
            <person name="Luo M.C."/>
            <person name="Gu Y.Q."/>
            <person name="Puiu D."/>
            <person name="Wang H."/>
            <person name="Twardziok S.O."/>
            <person name="Deal K.R."/>
            <person name="Huo N."/>
            <person name="Zhu T."/>
            <person name="Wang L."/>
            <person name="Wang Y."/>
            <person name="McGuire P.E."/>
            <person name="Liu S."/>
            <person name="Long H."/>
            <person name="Ramasamy R.K."/>
            <person name="Rodriguez J.C."/>
            <person name="Van S.L."/>
            <person name="Yuan L."/>
            <person name="Wang Z."/>
            <person name="Xia Z."/>
            <person name="Xiao L."/>
            <person name="Anderson O.D."/>
            <person name="Ouyang S."/>
            <person name="Liang Y."/>
            <person name="Zimin A.V."/>
            <person name="Pertea G."/>
            <person name="Qi P."/>
            <person name="Bennetzen J.L."/>
            <person name="Dai X."/>
            <person name="Dawson M.W."/>
            <person name="Muller H.G."/>
            <person name="Kugler K."/>
            <person name="Rivarola-Duarte L."/>
            <person name="Spannagl M."/>
            <person name="Mayer K.F.X."/>
            <person name="Lu F.H."/>
            <person name="Bevan M.W."/>
            <person name="Leroy P."/>
            <person name="Li P."/>
            <person name="You F.M."/>
            <person name="Sun Q."/>
            <person name="Liu Z."/>
            <person name="Lyons E."/>
            <person name="Wicker T."/>
            <person name="Salzberg S.L."/>
            <person name="Devos K.M."/>
            <person name="Dvorak J."/>
        </authorList>
    </citation>
    <scope>NUCLEOTIDE SEQUENCE [LARGE SCALE GENOMIC DNA]</scope>
    <source>
        <strain evidence="2">cv. AL8/78</strain>
    </source>
</reference>
<evidence type="ECO:0000256" key="1">
    <source>
        <dbReference type="SAM" id="Phobius"/>
    </source>
</evidence>
<feature type="transmembrane region" description="Helical" evidence="1">
    <location>
        <begin position="28"/>
        <end position="54"/>
    </location>
</feature>
<reference evidence="2" key="4">
    <citation type="submission" date="2019-03" db="UniProtKB">
        <authorList>
            <consortium name="EnsemblPlants"/>
        </authorList>
    </citation>
    <scope>IDENTIFICATION</scope>
</reference>
<reference evidence="3" key="2">
    <citation type="journal article" date="2017" name="Nat. Plants">
        <title>The Aegilops tauschii genome reveals multiple impacts of transposons.</title>
        <authorList>
            <person name="Zhao G."/>
            <person name="Zou C."/>
            <person name="Li K."/>
            <person name="Wang K."/>
            <person name="Li T."/>
            <person name="Gao L."/>
            <person name="Zhang X."/>
            <person name="Wang H."/>
            <person name="Yang Z."/>
            <person name="Liu X."/>
            <person name="Jiang W."/>
            <person name="Mao L."/>
            <person name="Kong X."/>
            <person name="Jiao Y."/>
            <person name="Jia J."/>
        </authorList>
    </citation>
    <scope>NUCLEOTIDE SEQUENCE [LARGE SCALE GENOMIC DNA]</scope>
    <source>
        <strain evidence="3">cv. AL8/78</strain>
    </source>
</reference>
<evidence type="ECO:0000313" key="2">
    <source>
        <dbReference type="EnsemblPlants" id="AET7Gv21358200.23"/>
    </source>
</evidence>
<keyword evidence="1" id="KW-0472">Membrane</keyword>
<evidence type="ECO:0008006" key="4">
    <source>
        <dbReference type="Google" id="ProtNLM"/>
    </source>
</evidence>
<name>A0A453TDT4_AEGTS</name>
<proteinExistence type="predicted"/>
<protein>
    <recommendedName>
        <fullName evidence="4">Phosphatidate cytidylyltransferase</fullName>
    </recommendedName>
</protein>
<dbReference type="Proteomes" id="UP000015105">
    <property type="component" value="Chromosome 7D"/>
</dbReference>
<keyword evidence="3" id="KW-1185">Reference proteome</keyword>
<reference evidence="2" key="5">
    <citation type="journal article" date="2021" name="G3 (Bethesda)">
        <title>Aegilops tauschii genome assembly Aet v5.0 features greater sequence contiguity and improved annotation.</title>
        <authorList>
            <person name="Wang L."/>
            <person name="Zhu T."/>
            <person name="Rodriguez J.C."/>
            <person name="Deal K.R."/>
            <person name="Dubcovsky J."/>
            <person name="McGuire P.E."/>
            <person name="Lux T."/>
            <person name="Spannagl M."/>
            <person name="Mayer K.F.X."/>
            <person name="Baldrich P."/>
            <person name="Meyers B.C."/>
            <person name="Huo N."/>
            <person name="Gu Y.Q."/>
            <person name="Zhou H."/>
            <person name="Devos K.M."/>
            <person name="Bennetzen J.L."/>
            <person name="Unver T."/>
            <person name="Budak H."/>
            <person name="Gulick P.J."/>
            <person name="Galiba G."/>
            <person name="Kalapos B."/>
            <person name="Nelson D.R."/>
            <person name="Li P."/>
            <person name="You F.M."/>
            <person name="Luo M.C."/>
            <person name="Dvorak J."/>
        </authorList>
    </citation>
    <scope>NUCLEOTIDE SEQUENCE [LARGE SCALE GENOMIC DNA]</scope>
    <source>
        <strain evidence="2">cv. AL8/78</strain>
    </source>
</reference>
<organism evidence="2 3">
    <name type="scientific">Aegilops tauschii subsp. strangulata</name>
    <name type="common">Goatgrass</name>
    <dbReference type="NCBI Taxonomy" id="200361"/>
    <lineage>
        <taxon>Eukaryota</taxon>
        <taxon>Viridiplantae</taxon>
        <taxon>Streptophyta</taxon>
        <taxon>Embryophyta</taxon>
        <taxon>Tracheophyta</taxon>
        <taxon>Spermatophyta</taxon>
        <taxon>Magnoliopsida</taxon>
        <taxon>Liliopsida</taxon>
        <taxon>Poales</taxon>
        <taxon>Poaceae</taxon>
        <taxon>BOP clade</taxon>
        <taxon>Pooideae</taxon>
        <taxon>Triticodae</taxon>
        <taxon>Triticeae</taxon>
        <taxon>Triticinae</taxon>
        <taxon>Aegilops</taxon>
    </lineage>
</organism>
<dbReference type="EnsemblPlants" id="AET7Gv21358200.23">
    <property type="protein sequence ID" value="AET7Gv21358200.23"/>
    <property type="gene ID" value="AET7Gv21358200"/>
</dbReference>
<evidence type="ECO:0000313" key="3">
    <source>
        <dbReference type="Proteomes" id="UP000015105"/>
    </source>
</evidence>
<reference evidence="3" key="1">
    <citation type="journal article" date="2014" name="Science">
        <title>Ancient hybridizations among the ancestral genomes of bread wheat.</title>
        <authorList>
            <consortium name="International Wheat Genome Sequencing Consortium,"/>
            <person name="Marcussen T."/>
            <person name="Sandve S.R."/>
            <person name="Heier L."/>
            <person name="Spannagl M."/>
            <person name="Pfeifer M."/>
            <person name="Jakobsen K.S."/>
            <person name="Wulff B.B."/>
            <person name="Steuernagel B."/>
            <person name="Mayer K.F."/>
            <person name="Olsen O.A."/>
        </authorList>
    </citation>
    <scope>NUCLEOTIDE SEQUENCE [LARGE SCALE GENOMIC DNA]</scope>
    <source>
        <strain evidence="3">cv. AL8/78</strain>
    </source>
</reference>
<dbReference type="AlphaFoldDB" id="A0A453TDT4"/>
<accession>A0A453TDT4</accession>
<keyword evidence="1" id="KW-0812">Transmembrane</keyword>